<keyword evidence="5 8" id="KW-0808">Transferase</keyword>
<dbReference type="InterPro" id="IPR005861">
    <property type="entry name" value="HisP_aminotrans"/>
</dbReference>
<dbReference type="RefSeq" id="WP_003534657.1">
    <property type="nucleotide sequence ID" value="NZ_AP031443.1"/>
</dbReference>
<evidence type="ECO:0000256" key="3">
    <source>
        <dbReference type="ARBA" id="ARBA00011738"/>
    </source>
</evidence>
<dbReference type="EMBL" id="JAQLKE010000019">
    <property type="protein sequence ID" value="MDB7084483.1"/>
    <property type="molecule type" value="Genomic_DNA"/>
</dbReference>
<dbReference type="Pfam" id="PF00155">
    <property type="entry name" value="Aminotran_1_2"/>
    <property type="match status" value="1"/>
</dbReference>
<dbReference type="Proteomes" id="UP001211987">
    <property type="component" value="Unassembled WGS sequence"/>
</dbReference>
<dbReference type="EMBL" id="QUSL01000036">
    <property type="protein sequence ID" value="RGD79468.1"/>
    <property type="molecule type" value="Genomic_DNA"/>
</dbReference>
<dbReference type="InterPro" id="IPR004839">
    <property type="entry name" value="Aminotransferase_I/II_large"/>
</dbReference>
<dbReference type="InterPro" id="IPR050106">
    <property type="entry name" value="HistidinolP_aminotransfase"/>
</dbReference>
<evidence type="ECO:0000256" key="1">
    <source>
        <dbReference type="ARBA" id="ARBA00001933"/>
    </source>
</evidence>
<evidence type="ECO:0000313" key="11">
    <source>
        <dbReference type="EMBL" id="RGD79468.1"/>
    </source>
</evidence>
<dbReference type="Proteomes" id="UP000261032">
    <property type="component" value="Unassembled WGS sequence"/>
</dbReference>
<dbReference type="EC" id="2.6.1.9" evidence="8"/>
<organism evidence="11 12">
    <name type="scientific">Thomasclavelia ramosa</name>
    <dbReference type="NCBI Taxonomy" id="1547"/>
    <lineage>
        <taxon>Bacteria</taxon>
        <taxon>Bacillati</taxon>
        <taxon>Bacillota</taxon>
        <taxon>Erysipelotrichia</taxon>
        <taxon>Erysipelotrichales</taxon>
        <taxon>Coprobacillaceae</taxon>
        <taxon>Thomasclavelia</taxon>
    </lineage>
</organism>
<sequence>MSWQDKLREVEPYVAGEQPKIVNMIKLNTNENPYGPSPKIKEVLTSLDIDRLRLYPNSDAVDLRKELANYYGLEEEQVFLGNGSDEVLALIFLTFFNGKEPILFPDITYSFYPVYCELYQMAYKLVKLDRDFKINLNDFMQPNSGIIFPNPNAPTGLLVDLDFIETILKNNPDSIVVIDEAYIDFGGTSCVSLIDKYDNLVVTQTYSKSRSLAGIRLGIALGSKEAIRHLYDVKNSFNSYPVDYVAQQICLASILDDQDTKAKCAKVIKTREMTKTRLKELGFIVPDSYANFVFVKHPDVEGQELFTALRQVGIIVRHWNTKRIDQYLRISIGTDEEMERMINFLEEYLNK</sequence>
<dbReference type="InterPro" id="IPR001917">
    <property type="entry name" value="Aminotrans_II_pyridoxalP_BS"/>
</dbReference>
<gene>
    <name evidence="8 10" type="primary">hisC</name>
    <name evidence="11" type="ORF">DXB93_16095</name>
    <name evidence="10" type="ORF">PM738_11775</name>
</gene>
<comment type="cofactor">
    <cofactor evidence="1 8">
        <name>pyridoxal 5'-phosphate</name>
        <dbReference type="ChEBI" id="CHEBI:597326"/>
    </cofactor>
</comment>
<feature type="modified residue" description="N6-(pyridoxal phosphate)lysine" evidence="8">
    <location>
        <position position="208"/>
    </location>
</feature>
<evidence type="ECO:0000256" key="8">
    <source>
        <dbReference type="HAMAP-Rule" id="MF_01023"/>
    </source>
</evidence>
<proteinExistence type="inferred from homology"/>
<dbReference type="HAMAP" id="MF_01023">
    <property type="entry name" value="HisC_aminotrans_2"/>
    <property type="match status" value="1"/>
</dbReference>
<evidence type="ECO:0000256" key="6">
    <source>
        <dbReference type="ARBA" id="ARBA00022898"/>
    </source>
</evidence>
<keyword evidence="8" id="KW-0028">Amino-acid biosynthesis</keyword>
<dbReference type="GeneID" id="64196530"/>
<dbReference type="CDD" id="cd00609">
    <property type="entry name" value="AAT_like"/>
    <property type="match status" value="1"/>
</dbReference>
<dbReference type="InterPro" id="IPR015421">
    <property type="entry name" value="PyrdxlP-dep_Trfase_major"/>
</dbReference>
<protein>
    <recommendedName>
        <fullName evidence="8">Histidinol-phosphate aminotransferase</fullName>
        <ecNumber evidence="8">2.6.1.9</ecNumber>
    </recommendedName>
    <alternativeName>
        <fullName evidence="8">Imidazole acetol-phosphate transaminase</fullName>
    </alternativeName>
</protein>
<accession>A0A3E3E942</accession>
<comment type="caution">
    <text evidence="11">The sequence shown here is derived from an EMBL/GenBank/DDBJ whole genome shotgun (WGS) entry which is preliminary data.</text>
</comment>
<reference evidence="10" key="2">
    <citation type="submission" date="2023-01" db="EMBL/GenBank/DDBJ databases">
        <title>Human gut microbiome strain richness.</title>
        <authorList>
            <person name="Chen-Liaw A."/>
        </authorList>
    </citation>
    <scope>NUCLEOTIDE SEQUENCE</scope>
    <source>
        <strain evidence="10">1001217st2_G6_1001217B_191108</strain>
    </source>
</reference>
<dbReference type="UniPathway" id="UPA00031">
    <property type="reaction ID" value="UER00012"/>
</dbReference>
<evidence type="ECO:0000256" key="2">
    <source>
        <dbReference type="ARBA" id="ARBA00005011"/>
    </source>
</evidence>
<comment type="subunit">
    <text evidence="3 8">Homodimer.</text>
</comment>
<comment type="catalytic activity">
    <reaction evidence="7 8">
        <text>L-histidinol phosphate + 2-oxoglutarate = 3-(imidazol-4-yl)-2-oxopropyl phosphate + L-glutamate</text>
        <dbReference type="Rhea" id="RHEA:23744"/>
        <dbReference type="ChEBI" id="CHEBI:16810"/>
        <dbReference type="ChEBI" id="CHEBI:29985"/>
        <dbReference type="ChEBI" id="CHEBI:57766"/>
        <dbReference type="ChEBI" id="CHEBI:57980"/>
        <dbReference type="EC" id="2.6.1.9"/>
    </reaction>
</comment>
<dbReference type="PROSITE" id="PS00599">
    <property type="entry name" value="AA_TRANSFER_CLASS_2"/>
    <property type="match status" value="1"/>
</dbReference>
<evidence type="ECO:0000313" key="10">
    <source>
        <dbReference type="EMBL" id="MDB7084483.1"/>
    </source>
</evidence>
<evidence type="ECO:0000256" key="7">
    <source>
        <dbReference type="ARBA" id="ARBA00047481"/>
    </source>
</evidence>
<dbReference type="InterPro" id="IPR015424">
    <property type="entry name" value="PyrdxlP-dep_Trfase"/>
</dbReference>
<comment type="similarity">
    <text evidence="8">Belongs to the class-II pyridoxal-phosphate-dependent aminotransferase family. Histidinol-phosphate aminotransferase subfamily.</text>
</comment>
<dbReference type="Gene3D" id="3.40.640.10">
    <property type="entry name" value="Type I PLP-dependent aspartate aminotransferase-like (Major domain)"/>
    <property type="match status" value="1"/>
</dbReference>
<keyword evidence="6 8" id="KW-0663">Pyridoxal phosphate</keyword>
<keyword evidence="8" id="KW-0368">Histidine biosynthesis</keyword>
<keyword evidence="4 8" id="KW-0032">Aminotransferase</keyword>
<evidence type="ECO:0000259" key="9">
    <source>
        <dbReference type="Pfam" id="PF00155"/>
    </source>
</evidence>
<name>A0A3E3E942_9FIRM</name>
<dbReference type="AlphaFoldDB" id="A0A3E3E942"/>
<dbReference type="NCBIfam" id="TIGR01141">
    <property type="entry name" value="hisC"/>
    <property type="match status" value="1"/>
</dbReference>
<evidence type="ECO:0000256" key="5">
    <source>
        <dbReference type="ARBA" id="ARBA00022679"/>
    </source>
</evidence>
<dbReference type="SUPFAM" id="SSF53383">
    <property type="entry name" value="PLP-dependent transferases"/>
    <property type="match status" value="1"/>
</dbReference>
<dbReference type="InterPro" id="IPR015422">
    <property type="entry name" value="PyrdxlP-dep_Trfase_small"/>
</dbReference>
<dbReference type="GO" id="GO:0004400">
    <property type="term" value="F:histidinol-phosphate transaminase activity"/>
    <property type="evidence" value="ECO:0007669"/>
    <property type="project" value="UniProtKB-UniRule"/>
</dbReference>
<dbReference type="PANTHER" id="PTHR43643:SF3">
    <property type="entry name" value="HISTIDINOL-PHOSPHATE AMINOTRANSFERASE"/>
    <property type="match status" value="1"/>
</dbReference>
<comment type="pathway">
    <text evidence="2 8">Amino-acid biosynthesis; L-histidine biosynthesis; L-histidine from 5-phospho-alpha-D-ribose 1-diphosphate: step 7/9.</text>
</comment>
<dbReference type="PANTHER" id="PTHR43643">
    <property type="entry name" value="HISTIDINOL-PHOSPHATE AMINOTRANSFERASE 2"/>
    <property type="match status" value="1"/>
</dbReference>
<feature type="domain" description="Aminotransferase class I/classII large" evidence="9">
    <location>
        <begin position="23"/>
        <end position="343"/>
    </location>
</feature>
<dbReference type="Gene3D" id="3.90.1150.10">
    <property type="entry name" value="Aspartate Aminotransferase, domain 1"/>
    <property type="match status" value="1"/>
</dbReference>
<reference evidence="11 12" key="1">
    <citation type="submission" date="2018-08" db="EMBL/GenBank/DDBJ databases">
        <title>A genome reference for cultivated species of the human gut microbiota.</title>
        <authorList>
            <person name="Zou Y."/>
            <person name="Xue W."/>
            <person name="Luo G."/>
        </authorList>
    </citation>
    <scope>NUCLEOTIDE SEQUENCE [LARGE SCALE GENOMIC DNA]</scope>
    <source>
        <strain evidence="11 12">OM06-4</strain>
    </source>
</reference>
<dbReference type="GO" id="GO:0000105">
    <property type="term" value="P:L-histidine biosynthetic process"/>
    <property type="evidence" value="ECO:0007669"/>
    <property type="project" value="UniProtKB-UniRule"/>
</dbReference>
<evidence type="ECO:0000256" key="4">
    <source>
        <dbReference type="ARBA" id="ARBA00022576"/>
    </source>
</evidence>
<evidence type="ECO:0000313" key="12">
    <source>
        <dbReference type="Proteomes" id="UP000261032"/>
    </source>
</evidence>
<dbReference type="GO" id="GO:0030170">
    <property type="term" value="F:pyridoxal phosphate binding"/>
    <property type="evidence" value="ECO:0007669"/>
    <property type="project" value="InterPro"/>
</dbReference>